<evidence type="ECO:0000256" key="4">
    <source>
        <dbReference type="ARBA" id="ARBA00022840"/>
    </source>
</evidence>
<dbReference type="GO" id="GO:0016887">
    <property type="term" value="F:ATP hydrolysis activity"/>
    <property type="evidence" value="ECO:0007669"/>
    <property type="project" value="InterPro"/>
</dbReference>
<accession>A0A1S2V606</accession>
<keyword evidence="13" id="KW-1185">Reference proteome</keyword>
<comment type="catalytic activity">
    <reaction evidence="6">
        <text>a dipeptide(out) + ATP + H2O = a dipeptide(in) + ADP + phosphate + H(+)</text>
        <dbReference type="Rhea" id="RHEA:23120"/>
        <dbReference type="ChEBI" id="CHEBI:15377"/>
        <dbReference type="ChEBI" id="CHEBI:15378"/>
        <dbReference type="ChEBI" id="CHEBI:30616"/>
        <dbReference type="ChEBI" id="CHEBI:43474"/>
        <dbReference type="ChEBI" id="CHEBI:90799"/>
        <dbReference type="ChEBI" id="CHEBI:456216"/>
        <dbReference type="EC" id="7.4.2.9"/>
    </reaction>
</comment>
<dbReference type="InterPro" id="IPR050319">
    <property type="entry name" value="ABC_transp_ATP-bind"/>
</dbReference>
<dbReference type="PANTHER" id="PTHR43776:SF7">
    <property type="entry name" value="D,D-DIPEPTIDE TRANSPORT ATP-BINDING PROTEIN DDPF-RELATED"/>
    <property type="match status" value="1"/>
</dbReference>
<evidence type="ECO:0000256" key="1">
    <source>
        <dbReference type="ARBA" id="ARBA00005417"/>
    </source>
</evidence>
<evidence type="ECO:0000256" key="7">
    <source>
        <dbReference type="ARBA" id="ARBA00058018"/>
    </source>
</evidence>
<evidence type="ECO:0000256" key="5">
    <source>
        <dbReference type="ARBA" id="ARBA00038852"/>
    </source>
</evidence>
<dbReference type="GO" id="GO:0005524">
    <property type="term" value="F:ATP binding"/>
    <property type="evidence" value="ECO:0007669"/>
    <property type="project" value="UniProtKB-KW"/>
</dbReference>
<evidence type="ECO:0000256" key="2">
    <source>
        <dbReference type="ARBA" id="ARBA00022448"/>
    </source>
</evidence>
<dbReference type="CDD" id="cd03257">
    <property type="entry name" value="ABC_NikE_OppD_transporters"/>
    <property type="match status" value="1"/>
</dbReference>
<dbReference type="Proteomes" id="UP000182179">
    <property type="component" value="Unassembled WGS sequence"/>
</dbReference>
<evidence type="ECO:0000259" key="9">
    <source>
        <dbReference type="PROSITE" id="PS50893"/>
    </source>
</evidence>
<dbReference type="PROSITE" id="PS50893">
    <property type="entry name" value="ABC_TRANSPORTER_2"/>
    <property type="match status" value="1"/>
</dbReference>
<keyword evidence="3" id="KW-0547">Nucleotide-binding</keyword>
<dbReference type="AlphaFoldDB" id="A0A1S2V606"/>
<evidence type="ECO:0000313" key="10">
    <source>
        <dbReference type="EMBL" id="OIN53890.1"/>
    </source>
</evidence>
<dbReference type="InterPro" id="IPR027417">
    <property type="entry name" value="P-loop_NTPase"/>
</dbReference>
<dbReference type="OrthoDB" id="9784450at2"/>
<dbReference type="InterPro" id="IPR013563">
    <property type="entry name" value="Oligopep_ABC_C"/>
</dbReference>
<name>A0A1S2V606_9PSED</name>
<dbReference type="Gene3D" id="3.40.50.300">
    <property type="entry name" value="P-loop containing nucleotide triphosphate hydrolases"/>
    <property type="match status" value="1"/>
</dbReference>
<dbReference type="InterPro" id="IPR017871">
    <property type="entry name" value="ABC_transporter-like_CS"/>
</dbReference>
<evidence type="ECO:0000256" key="6">
    <source>
        <dbReference type="ARBA" id="ARBA00047356"/>
    </source>
</evidence>
<dbReference type="EMBL" id="FNTS01000002">
    <property type="protein sequence ID" value="SED30010.1"/>
    <property type="molecule type" value="Genomic_DNA"/>
</dbReference>
<comment type="caution">
    <text evidence="10">The sequence shown here is derived from an EMBL/GenBank/DDBJ whole genome shotgun (WGS) entry which is preliminary data.</text>
</comment>
<gene>
    <name evidence="10" type="ORF">BFL40_07830</name>
    <name evidence="11" type="ORF">SAMN04515675_0615</name>
</gene>
<dbReference type="Pfam" id="PF00005">
    <property type="entry name" value="ABC_tran"/>
    <property type="match status" value="1"/>
</dbReference>
<dbReference type="EMBL" id="MDDR01000011">
    <property type="protein sequence ID" value="OIN53890.1"/>
    <property type="molecule type" value="Genomic_DNA"/>
</dbReference>
<dbReference type="GO" id="GO:0055085">
    <property type="term" value="P:transmembrane transport"/>
    <property type="evidence" value="ECO:0007669"/>
    <property type="project" value="UniProtKB-ARBA"/>
</dbReference>
<proteinExistence type="inferred from homology"/>
<organism evidence="10 12">
    <name type="scientific">Pseudomonas costantinii</name>
    <dbReference type="NCBI Taxonomy" id="168469"/>
    <lineage>
        <taxon>Bacteria</taxon>
        <taxon>Pseudomonadati</taxon>
        <taxon>Pseudomonadota</taxon>
        <taxon>Gammaproteobacteria</taxon>
        <taxon>Pseudomonadales</taxon>
        <taxon>Pseudomonadaceae</taxon>
        <taxon>Pseudomonas</taxon>
    </lineage>
</organism>
<dbReference type="PROSITE" id="PS00211">
    <property type="entry name" value="ABC_TRANSPORTER_1"/>
    <property type="match status" value="1"/>
</dbReference>
<dbReference type="SUPFAM" id="SSF52540">
    <property type="entry name" value="P-loop containing nucleoside triphosphate hydrolases"/>
    <property type="match status" value="1"/>
</dbReference>
<comment type="similarity">
    <text evidence="1">Belongs to the ABC transporter superfamily.</text>
</comment>
<evidence type="ECO:0000313" key="12">
    <source>
        <dbReference type="Proteomes" id="UP000181661"/>
    </source>
</evidence>
<dbReference type="FunFam" id="3.40.50.300:FF:000016">
    <property type="entry name" value="Oligopeptide ABC transporter ATP-binding component"/>
    <property type="match status" value="1"/>
</dbReference>
<reference evidence="11 13" key="2">
    <citation type="submission" date="2016-10" db="EMBL/GenBank/DDBJ databases">
        <authorList>
            <person name="Varghese N."/>
            <person name="Submissions S."/>
        </authorList>
    </citation>
    <scope>NUCLEOTIDE SEQUENCE [LARGE SCALE GENOMIC DNA]</scope>
    <source>
        <strain evidence="11 13">BS2773</strain>
    </source>
</reference>
<keyword evidence="4 10" id="KW-0067">ATP-binding</keyword>
<dbReference type="NCBIfam" id="TIGR01727">
    <property type="entry name" value="oligo_HPY"/>
    <property type="match status" value="1"/>
</dbReference>
<dbReference type="PANTHER" id="PTHR43776">
    <property type="entry name" value="TRANSPORT ATP-BINDING PROTEIN"/>
    <property type="match status" value="1"/>
</dbReference>
<dbReference type="SMART" id="SM00382">
    <property type="entry name" value="AAA"/>
    <property type="match status" value="1"/>
</dbReference>
<dbReference type="InterPro" id="IPR003439">
    <property type="entry name" value="ABC_transporter-like_ATP-bd"/>
</dbReference>
<keyword evidence="2" id="KW-0813">Transport</keyword>
<dbReference type="Proteomes" id="UP000181661">
    <property type="component" value="Unassembled WGS sequence"/>
</dbReference>
<evidence type="ECO:0000313" key="13">
    <source>
        <dbReference type="Proteomes" id="UP000182179"/>
    </source>
</evidence>
<reference evidence="10 12" key="1">
    <citation type="submission" date="2016-08" db="EMBL/GenBank/DDBJ databases">
        <title>Draft genome sequence of Pseudomonas costantinii LMG 22119, type strain isolated from cultivated mushroom (Agaricus bisporus) sporophores.</title>
        <authorList>
            <person name="Tambong J.T."/>
        </authorList>
    </citation>
    <scope>NUCLEOTIDE SEQUENCE [LARGE SCALE GENOMIC DNA]</scope>
    <source>
        <strain evidence="10 12">LMG 22119</strain>
    </source>
</reference>
<feature type="domain" description="ABC transporter" evidence="9">
    <location>
        <begin position="19"/>
        <end position="259"/>
    </location>
</feature>
<dbReference type="EC" id="7.4.2.9" evidence="5"/>
<evidence type="ECO:0000256" key="3">
    <source>
        <dbReference type="ARBA" id="ARBA00022741"/>
    </source>
</evidence>
<dbReference type="GO" id="GO:0015833">
    <property type="term" value="P:peptide transport"/>
    <property type="evidence" value="ECO:0007669"/>
    <property type="project" value="InterPro"/>
</dbReference>
<evidence type="ECO:0000313" key="11">
    <source>
        <dbReference type="EMBL" id="SED30010.1"/>
    </source>
</evidence>
<protein>
    <recommendedName>
        <fullName evidence="5">ABC-type dipeptide transporter</fullName>
        <ecNumber evidence="5">7.4.2.9</ecNumber>
    </recommendedName>
</protein>
<evidence type="ECO:0000256" key="8">
    <source>
        <dbReference type="ARBA" id="ARBA00065473"/>
    </source>
</evidence>
<dbReference type="RefSeq" id="WP_071483425.1">
    <property type="nucleotide sequence ID" value="NZ_FNTS01000002.1"/>
</dbReference>
<dbReference type="Pfam" id="PF08352">
    <property type="entry name" value="oligo_HPY"/>
    <property type="match status" value="1"/>
</dbReference>
<dbReference type="InterPro" id="IPR003593">
    <property type="entry name" value="AAA+_ATPase"/>
</dbReference>
<sequence>MNDVLMQPYLATNPAILGLQDVRVHYSMGTDWLGRPKAVAHALNGIDLDVHAGETLGILGESGCGKSTLAQLLMGLIKPTSGKLDWVYNTSSERSSNVQIVFQDPQSSLDPRLPIWKIITEPLFVQRSAPRRDMRDIAAKVASQVGIRTEYLDRYPHQFSGGQRQRIAIARALSSDPDIIVLDEPTSALDISVQAQILNLLSELQRTRELTYILISHNVSVVRHMADRVAVMYLGQIVELGSAAQVLEHPRHPYTQLLLEAVPRLGVRVDDAHASAPTELPGNRNLPKGCFFRDRCPKATVGCDRPQALLPSKTTGSGEQVRCHLESVAQPLPV</sequence>
<comment type="subunit">
    <text evidence="8">The complex is composed of two ATP-binding proteins (DppD and DppF), two transmembrane proteins (DppB and DppC) and a solute-binding protein (DppA1-A5). Five orthologous SBPs (DppA1-A5) are present in P.aeruginosa, which increases the substrate specificity of the DppBCDF transporter.</text>
</comment>
<comment type="function">
    <text evidence="7">Part of the ABC transporter DppABCDF involved in the uptake of various di/tripeptides. Is also involved in the uptake of phaseolotoxin, a toxic tripeptide inhibiting the enzyme ornithine carbamoyltransferase. Responsible for energy coupling to the transport system.</text>
</comment>